<proteinExistence type="predicted"/>
<comment type="caution">
    <text evidence="1">The sequence shown here is derived from an EMBL/GenBank/DDBJ whole genome shotgun (WGS) entry which is preliminary data.</text>
</comment>
<evidence type="ECO:0000313" key="1">
    <source>
        <dbReference type="EMBL" id="GAG86921.1"/>
    </source>
</evidence>
<dbReference type="AlphaFoldDB" id="X1CRN2"/>
<name>X1CRN2_9ZZZZ</name>
<dbReference type="EMBL" id="BART01019499">
    <property type="protein sequence ID" value="GAG86921.1"/>
    <property type="molecule type" value="Genomic_DNA"/>
</dbReference>
<organism evidence="1">
    <name type="scientific">marine sediment metagenome</name>
    <dbReference type="NCBI Taxonomy" id="412755"/>
    <lineage>
        <taxon>unclassified sequences</taxon>
        <taxon>metagenomes</taxon>
        <taxon>ecological metagenomes</taxon>
    </lineage>
</organism>
<feature type="non-terminal residue" evidence="1">
    <location>
        <position position="40"/>
    </location>
</feature>
<gene>
    <name evidence="1" type="ORF">S01H4_36469</name>
</gene>
<protein>
    <submittedName>
        <fullName evidence="1">Uncharacterized protein</fullName>
    </submittedName>
</protein>
<reference evidence="1" key="1">
    <citation type="journal article" date="2014" name="Front. Microbiol.">
        <title>High frequency of phylogenetically diverse reductive dehalogenase-homologous genes in deep subseafloor sedimentary metagenomes.</title>
        <authorList>
            <person name="Kawai M."/>
            <person name="Futagami T."/>
            <person name="Toyoda A."/>
            <person name="Takaki Y."/>
            <person name="Nishi S."/>
            <person name="Hori S."/>
            <person name="Arai W."/>
            <person name="Tsubouchi T."/>
            <person name="Morono Y."/>
            <person name="Uchiyama I."/>
            <person name="Ito T."/>
            <person name="Fujiyama A."/>
            <person name="Inagaki F."/>
            <person name="Takami H."/>
        </authorList>
    </citation>
    <scope>NUCLEOTIDE SEQUENCE</scope>
    <source>
        <strain evidence="1">Expedition CK06-06</strain>
    </source>
</reference>
<accession>X1CRN2</accession>
<sequence>MCVKIEKHFKILKILVIIIMRDFFDKNLFQEVFNSNEFKG</sequence>